<feature type="domain" description="Pyridine nucleotide-disulphide oxidoreductase dimerisation" evidence="11">
    <location>
        <begin position="341"/>
        <end position="449"/>
    </location>
</feature>
<dbReference type="PRINTS" id="PR00368">
    <property type="entry name" value="FADPNR"/>
</dbReference>
<evidence type="ECO:0000256" key="2">
    <source>
        <dbReference type="ARBA" id="ARBA00022630"/>
    </source>
</evidence>
<keyword evidence="4 10" id="KW-0560">Oxidoreductase</keyword>
<dbReference type="InterPro" id="IPR004099">
    <property type="entry name" value="Pyr_nucl-diS_OxRdtase_dimer"/>
</dbReference>
<comment type="cofactor">
    <cofactor evidence="8">
        <name>FAD</name>
        <dbReference type="ChEBI" id="CHEBI:57692"/>
    </cofactor>
    <text evidence="8">Binds 1 FAD per subunit.</text>
</comment>
<dbReference type="Proteomes" id="UP000255505">
    <property type="component" value="Chromosome I"/>
</dbReference>
<dbReference type="PIRSF" id="PIRSF000350">
    <property type="entry name" value="Mercury_reductase_MerA"/>
    <property type="match status" value="1"/>
</dbReference>
<feature type="binding site" evidence="8">
    <location>
        <position position="57"/>
    </location>
    <ligand>
        <name>FAD</name>
        <dbReference type="ChEBI" id="CHEBI:57692"/>
    </ligand>
</feature>
<dbReference type="NCBIfam" id="NF004776">
    <property type="entry name" value="PRK06116.1"/>
    <property type="match status" value="1"/>
</dbReference>
<keyword evidence="3 8" id="KW-0274">FAD</keyword>
<dbReference type="Gene3D" id="3.50.50.60">
    <property type="entry name" value="FAD/NAD(P)-binding domain"/>
    <property type="match status" value="2"/>
</dbReference>
<feature type="domain" description="FAD/NAD(P)-binding" evidence="12">
    <location>
        <begin position="11"/>
        <end position="320"/>
    </location>
</feature>
<protein>
    <submittedName>
        <fullName evidence="13">Glutathione reductase</fullName>
        <ecNumber evidence="13">1.8.1.7</ecNumber>
    </submittedName>
</protein>
<evidence type="ECO:0000256" key="3">
    <source>
        <dbReference type="ARBA" id="ARBA00022827"/>
    </source>
</evidence>
<keyword evidence="5" id="KW-1015">Disulfide bond</keyword>
<name>A0A375IEW2_9BURK</name>
<comment type="similarity">
    <text evidence="1 10">Belongs to the class-I pyridine nucleotide-disulfide oxidoreductase family.</text>
</comment>
<evidence type="ECO:0000256" key="4">
    <source>
        <dbReference type="ARBA" id="ARBA00023002"/>
    </source>
</evidence>
<dbReference type="EC" id="1.8.1.7" evidence="13"/>
<evidence type="ECO:0000256" key="10">
    <source>
        <dbReference type="RuleBase" id="RU003691"/>
    </source>
</evidence>
<evidence type="ECO:0000259" key="11">
    <source>
        <dbReference type="Pfam" id="PF02852"/>
    </source>
</evidence>
<dbReference type="InterPro" id="IPR023753">
    <property type="entry name" value="FAD/NAD-binding_dom"/>
</dbReference>
<keyword evidence="8" id="KW-0520">NAD</keyword>
<evidence type="ECO:0000256" key="5">
    <source>
        <dbReference type="ARBA" id="ARBA00023157"/>
    </source>
</evidence>
<dbReference type="PANTHER" id="PTHR42737:SF2">
    <property type="entry name" value="GLUTATHIONE REDUCTASE"/>
    <property type="match status" value="1"/>
</dbReference>
<dbReference type="InterPro" id="IPR016156">
    <property type="entry name" value="FAD/NAD-linked_Rdtase_dimer_sf"/>
</dbReference>
<reference evidence="13 14" key="1">
    <citation type="submission" date="2018-01" db="EMBL/GenBank/DDBJ databases">
        <authorList>
            <person name="Gaut B.S."/>
            <person name="Morton B.R."/>
            <person name="Clegg M.T."/>
            <person name="Duvall M.R."/>
        </authorList>
    </citation>
    <scope>NUCLEOTIDE SEQUENCE [LARGE SCALE GENOMIC DNA]</scope>
    <source>
        <strain evidence="13">Cupriavidus taiwanensis LMG 19425</strain>
    </source>
</reference>
<feature type="binding site" evidence="8">
    <location>
        <begin position="180"/>
        <end position="187"/>
    </location>
    <ligand>
        <name>NAD(+)</name>
        <dbReference type="ChEBI" id="CHEBI:57540"/>
    </ligand>
</feature>
<evidence type="ECO:0000259" key="12">
    <source>
        <dbReference type="Pfam" id="PF07992"/>
    </source>
</evidence>
<feature type="active site" description="Proton acceptor" evidence="7">
    <location>
        <position position="439"/>
    </location>
</feature>
<organism evidence="13 14">
    <name type="scientific">Cupriavidus taiwanensis</name>
    <dbReference type="NCBI Taxonomy" id="164546"/>
    <lineage>
        <taxon>Bacteria</taxon>
        <taxon>Pseudomonadati</taxon>
        <taxon>Pseudomonadota</taxon>
        <taxon>Betaproteobacteria</taxon>
        <taxon>Burkholderiales</taxon>
        <taxon>Burkholderiaceae</taxon>
        <taxon>Cupriavidus</taxon>
    </lineage>
</organism>
<keyword evidence="6 10" id="KW-0676">Redox-active center</keyword>
<dbReference type="Gene3D" id="3.30.390.30">
    <property type="match status" value="1"/>
</dbReference>
<dbReference type="GO" id="GO:0005829">
    <property type="term" value="C:cytosol"/>
    <property type="evidence" value="ECO:0007669"/>
    <property type="project" value="TreeGrafter"/>
</dbReference>
<dbReference type="AlphaFoldDB" id="A0A375IEW2"/>
<evidence type="ECO:0000256" key="7">
    <source>
        <dbReference type="PIRSR" id="PIRSR000350-2"/>
    </source>
</evidence>
<dbReference type="PANTHER" id="PTHR42737">
    <property type="entry name" value="GLUTATHIONE REDUCTASE"/>
    <property type="match status" value="1"/>
</dbReference>
<dbReference type="GO" id="GO:0050660">
    <property type="term" value="F:flavin adenine dinucleotide binding"/>
    <property type="evidence" value="ECO:0007669"/>
    <property type="project" value="InterPro"/>
</dbReference>
<dbReference type="SUPFAM" id="SSF55424">
    <property type="entry name" value="FAD/NAD-linked reductases, dimerisation (C-terminal) domain"/>
    <property type="match status" value="1"/>
</dbReference>
<evidence type="ECO:0000313" key="13">
    <source>
        <dbReference type="EMBL" id="SPK72501.1"/>
    </source>
</evidence>
<dbReference type="Pfam" id="PF02852">
    <property type="entry name" value="Pyr_redox_dim"/>
    <property type="match status" value="1"/>
</dbReference>
<evidence type="ECO:0000256" key="1">
    <source>
        <dbReference type="ARBA" id="ARBA00007532"/>
    </source>
</evidence>
<feature type="binding site" evidence="8">
    <location>
        <position position="305"/>
    </location>
    <ligand>
        <name>NAD(+)</name>
        <dbReference type="ChEBI" id="CHEBI:57540"/>
    </ligand>
</feature>
<feature type="binding site" evidence="8">
    <location>
        <position position="267"/>
    </location>
    <ligand>
        <name>NAD(+)</name>
        <dbReference type="ChEBI" id="CHEBI:57540"/>
    </ligand>
</feature>
<dbReference type="PRINTS" id="PR00411">
    <property type="entry name" value="PNDRDTASEI"/>
</dbReference>
<dbReference type="SUPFAM" id="SSF51905">
    <property type="entry name" value="FAD/NAD(P)-binding domain"/>
    <property type="match status" value="1"/>
</dbReference>
<gene>
    <name evidence="13" type="primary">gor</name>
    <name evidence="13" type="ORF">CT19425_70201</name>
</gene>
<sequence>MSAVDNSMDAFDLLVIGAGSGGVRAARTAAALGARVAIAEQSRVGGTCVIRGCVPKKLLVTASRYRSEATDAIGFGWSFEARGHNWRVLRDGIAEEVCRLEQLYRKGLENAHVTILDETASVEGSGRVRLASGRSVRAENIIVATGALPSPLGIPGAEHCITSDDVFGLPALPPRIVIVGGGYIALEFAGIFKGLGADVTLLHRGAAVLRGFDADVQQGVAGAYLEQGLRIRFNTAVRSIEASPAGYCVTDHTGNRFDCDLVLNATGRLPNTTAAAGVLALNQGGAIVVDDRYATSVAGVYAIGDAIGQLNLTPVAIRQGQWLAESLFGTPRLCLPDFGLTPTAVFSTPELASVGLTEQQARATLADITVYRTSFRPMRASLAGSLERVMMKLVVDKHSDRVVGLHMLGRDAAEIVQMGAISLQRGITKREFDRTVALHPSVAEEFVTMSNHD</sequence>
<keyword evidence="8" id="KW-0547">Nucleotide-binding</keyword>
<keyword evidence="2 10" id="KW-0285">Flavoprotein</keyword>
<dbReference type="GO" id="GO:0006749">
    <property type="term" value="P:glutathione metabolic process"/>
    <property type="evidence" value="ECO:0007669"/>
    <property type="project" value="TreeGrafter"/>
</dbReference>
<dbReference type="InterPro" id="IPR012999">
    <property type="entry name" value="Pyr_OxRdtase_I_AS"/>
</dbReference>
<dbReference type="GO" id="GO:0004362">
    <property type="term" value="F:glutathione-disulfide reductase (NADPH) activity"/>
    <property type="evidence" value="ECO:0007669"/>
    <property type="project" value="UniProtKB-EC"/>
</dbReference>
<dbReference type="GO" id="GO:0034599">
    <property type="term" value="P:cellular response to oxidative stress"/>
    <property type="evidence" value="ECO:0007669"/>
    <property type="project" value="TreeGrafter"/>
</dbReference>
<accession>A0A375IEW2</accession>
<dbReference type="EMBL" id="LT991976">
    <property type="protein sequence ID" value="SPK72501.1"/>
    <property type="molecule type" value="Genomic_DNA"/>
</dbReference>
<feature type="disulfide bond" description="Redox-active" evidence="9">
    <location>
        <begin position="48"/>
        <end position="53"/>
    </location>
</feature>
<proteinExistence type="inferred from homology"/>
<evidence type="ECO:0000313" key="14">
    <source>
        <dbReference type="Proteomes" id="UP000255505"/>
    </source>
</evidence>
<dbReference type="InterPro" id="IPR046952">
    <property type="entry name" value="GSHR/TRXR-like"/>
</dbReference>
<dbReference type="InterPro" id="IPR001100">
    <property type="entry name" value="Pyr_nuc-diS_OxRdtase"/>
</dbReference>
<dbReference type="PROSITE" id="PS00076">
    <property type="entry name" value="PYRIDINE_REDOX_1"/>
    <property type="match status" value="1"/>
</dbReference>
<evidence type="ECO:0000256" key="6">
    <source>
        <dbReference type="ARBA" id="ARBA00023284"/>
    </source>
</evidence>
<evidence type="ECO:0000256" key="9">
    <source>
        <dbReference type="PIRSR" id="PIRSR000350-4"/>
    </source>
</evidence>
<dbReference type="InterPro" id="IPR036188">
    <property type="entry name" value="FAD/NAD-bd_sf"/>
</dbReference>
<dbReference type="Pfam" id="PF07992">
    <property type="entry name" value="Pyr_redox_2"/>
    <property type="match status" value="1"/>
</dbReference>
<dbReference type="GO" id="GO:0045454">
    <property type="term" value="P:cell redox homeostasis"/>
    <property type="evidence" value="ECO:0007669"/>
    <property type="project" value="InterPro"/>
</dbReference>
<evidence type="ECO:0000256" key="8">
    <source>
        <dbReference type="PIRSR" id="PIRSR000350-3"/>
    </source>
</evidence>